<dbReference type="AlphaFoldDB" id="A0A1H6UA01"/>
<accession>A0A1H6UA01</accession>
<keyword evidence="3" id="KW-1185">Reference proteome</keyword>
<sequence>MRRADAARGDAGMTLVELLISMVVFAMLMAMVTSLFITLTYQAKDNIAQTEAVQQARLGISQIDRQVRSGNLILDPALDGVDESGVAPNYSLRIYTQENGDYKCAQWRVIDHDGDGYAALEYRTWDPSYPLVPDVSIWHAVANNVIGPTASAADPDDPETWPPFWVDSSLPTGTEAQNIRISLRLLDPGARDDAKPVAVSTVVTGRNTVFGYSAASCSTVPAP</sequence>
<protein>
    <submittedName>
        <fullName evidence="2">Prepilin-type N-terminal cleavage/methylation domain-containing protein</fullName>
    </submittedName>
</protein>
<dbReference type="PROSITE" id="PS00409">
    <property type="entry name" value="PROKAR_NTER_METHYL"/>
    <property type="match status" value="1"/>
</dbReference>
<dbReference type="RefSeq" id="WP_074789072.1">
    <property type="nucleotide sequence ID" value="NZ_BBLU01000001.1"/>
</dbReference>
<keyword evidence="1" id="KW-0472">Membrane</keyword>
<dbReference type="NCBIfam" id="TIGR02532">
    <property type="entry name" value="IV_pilin_GFxxxE"/>
    <property type="match status" value="1"/>
</dbReference>
<reference evidence="3" key="1">
    <citation type="submission" date="2016-10" db="EMBL/GenBank/DDBJ databases">
        <authorList>
            <person name="Varghese N."/>
        </authorList>
    </citation>
    <scope>NUCLEOTIDE SEQUENCE [LARGE SCALE GENOMIC DNA]</scope>
    <source>
        <strain evidence="3">DSM 24868</strain>
    </source>
</reference>
<evidence type="ECO:0000256" key="1">
    <source>
        <dbReference type="SAM" id="Phobius"/>
    </source>
</evidence>
<keyword evidence="1" id="KW-1133">Transmembrane helix</keyword>
<dbReference type="Proteomes" id="UP000183315">
    <property type="component" value="Unassembled WGS sequence"/>
</dbReference>
<evidence type="ECO:0000313" key="3">
    <source>
        <dbReference type="Proteomes" id="UP000183315"/>
    </source>
</evidence>
<feature type="transmembrane region" description="Helical" evidence="1">
    <location>
        <begin position="12"/>
        <end position="37"/>
    </location>
</feature>
<keyword evidence="1" id="KW-0812">Transmembrane</keyword>
<dbReference type="eggNOG" id="COG2165">
    <property type="taxonomic scope" value="Bacteria"/>
</dbReference>
<dbReference type="EMBL" id="FNZI01000001">
    <property type="protein sequence ID" value="SEI86457.1"/>
    <property type="molecule type" value="Genomic_DNA"/>
</dbReference>
<dbReference type="OrthoDB" id="4823470at2"/>
<evidence type="ECO:0000313" key="2">
    <source>
        <dbReference type="EMBL" id="SEI86457.1"/>
    </source>
</evidence>
<name>A0A1H6UA01_9MICO</name>
<dbReference type="Pfam" id="PF07963">
    <property type="entry name" value="N_methyl"/>
    <property type="match status" value="1"/>
</dbReference>
<dbReference type="InterPro" id="IPR012902">
    <property type="entry name" value="N_methyl_site"/>
</dbReference>
<organism evidence="2 3">
    <name type="scientific">Demequina mangrovi</name>
    <dbReference type="NCBI Taxonomy" id="1043493"/>
    <lineage>
        <taxon>Bacteria</taxon>
        <taxon>Bacillati</taxon>
        <taxon>Actinomycetota</taxon>
        <taxon>Actinomycetes</taxon>
        <taxon>Micrococcales</taxon>
        <taxon>Demequinaceae</taxon>
        <taxon>Demequina</taxon>
    </lineage>
</organism>
<dbReference type="STRING" id="1043493.SAMN05421637_0231"/>
<proteinExistence type="predicted"/>
<gene>
    <name evidence="2" type="ORF">SAMN05421637_0231</name>
</gene>